<dbReference type="Pfam" id="PF03853">
    <property type="entry name" value="YjeF_N"/>
    <property type="match status" value="1"/>
</dbReference>
<dbReference type="InterPro" id="IPR000631">
    <property type="entry name" value="CARKD"/>
</dbReference>
<evidence type="ECO:0000256" key="20">
    <source>
        <dbReference type="ARBA" id="ARBA00049209"/>
    </source>
</evidence>
<comment type="similarity">
    <text evidence="4">In the N-terminal section; belongs to the NnrE/AIBP family.</text>
</comment>
<keyword evidence="10" id="KW-0067">ATP-binding</keyword>
<dbReference type="GO" id="GO:0110051">
    <property type="term" value="P:metabolite repair"/>
    <property type="evidence" value="ECO:0007669"/>
    <property type="project" value="TreeGrafter"/>
</dbReference>
<comment type="catalytic activity">
    <reaction evidence="1">
        <text>(6R)-NADHX = (6S)-NADHX</text>
        <dbReference type="Rhea" id="RHEA:32215"/>
        <dbReference type="ChEBI" id="CHEBI:64074"/>
        <dbReference type="ChEBI" id="CHEBI:64075"/>
        <dbReference type="EC" id="5.1.99.6"/>
    </reaction>
</comment>
<accession>A0A3B1A6I0</accession>
<comment type="catalytic activity">
    <reaction evidence="2">
        <text>(6R)-NADPHX = (6S)-NADPHX</text>
        <dbReference type="Rhea" id="RHEA:32227"/>
        <dbReference type="ChEBI" id="CHEBI:64076"/>
        <dbReference type="ChEBI" id="CHEBI:64077"/>
        <dbReference type="EC" id="5.1.99.6"/>
    </reaction>
</comment>
<evidence type="ECO:0000256" key="9">
    <source>
        <dbReference type="ARBA" id="ARBA00022741"/>
    </source>
</evidence>
<evidence type="ECO:0000256" key="7">
    <source>
        <dbReference type="ARBA" id="ARBA00013129"/>
    </source>
</evidence>
<evidence type="ECO:0000256" key="5">
    <source>
        <dbReference type="ARBA" id="ARBA00009524"/>
    </source>
</evidence>
<keyword evidence="13" id="KW-0520">NAD</keyword>
<keyword evidence="12" id="KW-0630">Potassium</keyword>
<dbReference type="EC" id="4.2.1.136" evidence="7"/>
<evidence type="ECO:0000256" key="17">
    <source>
        <dbReference type="ARBA" id="ARBA00025153"/>
    </source>
</evidence>
<dbReference type="CDD" id="cd01171">
    <property type="entry name" value="YXKO-related"/>
    <property type="match status" value="1"/>
</dbReference>
<evidence type="ECO:0000256" key="13">
    <source>
        <dbReference type="ARBA" id="ARBA00023027"/>
    </source>
</evidence>
<keyword evidence="8" id="KW-0479">Metal-binding</keyword>
<comment type="function">
    <text evidence="17">Bifunctional enzyme that catalyzes the epimerization of the S- and R-forms of NAD(P)HX and the dehydration of the S-form of NAD(P)HX at the expense of ADP, which is converted to AMP. This allows the repair of both epimers of NAD(P)HX, a damaged form of NAD(P)H that is a result of enzymatic or heat-dependent hydration.</text>
</comment>
<keyword evidence="15 23" id="KW-0456">Lyase</keyword>
<comment type="cofactor">
    <cofactor evidence="3">
        <name>K(+)</name>
        <dbReference type="ChEBI" id="CHEBI:29103"/>
    </cofactor>
</comment>
<dbReference type="GO" id="GO:0052855">
    <property type="term" value="F:ADP-dependent NAD(P)H-hydrate dehydratase activity"/>
    <property type="evidence" value="ECO:0007669"/>
    <property type="project" value="UniProtKB-EC"/>
</dbReference>
<dbReference type="InterPro" id="IPR004443">
    <property type="entry name" value="YjeF_N_dom"/>
</dbReference>
<evidence type="ECO:0000313" key="23">
    <source>
        <dbReference type="EMBL" id="VAX01359.1"/>
    </source>
</evidence>
<keyword evidence="14 23" id="KW-0413">Isomerase</keyword>
<dbReference type="PIRSF" id="PIRSF017184">
    <property type="entry name" value="Nnr"/>
    <property type="match status" value="1"/>
</dbReference>
<dbReference type="NCBIfam" id="TIGR00196">
    <property type="entry name" value="yjeF_cterm"/>
    <property type="match status" value="1"/>
</dbReference>
<dbReference type="NCBIfam" id="TIGR00197">
    <property type="entry name" value="yjeF_nterm"/>
    <property type="match status" value="1"/>
</dbReference>
<dbReference type="EMBL" id="UOFR01000084">
    <property type="protein sequence ID" value="VAX01359.1"/>
    <property type="molecule type" value="Genomic_DNA"/>
</dbReference>
<dbReference type="InterPro" id="IPR017953">
    <property type="entry name" value="Carbohydrate_kinase_pred_CS"/>
</dbReference>
<reference evidence="23" key="1">
    <citation type="submission" date="2018-06" db="EMBL/GenBank/DDBJ databases">
        <authorList>
            <person name="Zhirakovskaya E."/>
        </authorList>
    </citation>
    <scope>NUCLEOTIDE SEQUENCE</scope>
</reference>
<dbReference type="PANTHER" id="PTHR12592">
    <property type="entry name" value="ATP-DEPENDENT (S)-NAD(P)H-HYDRATE DEHYDRATASE FAMILY MEMBER"/>
    <property type="match status" value="1"/>
</dbReference>
<evidence type="ECO:0000256" key="6">
    <source>
        <dbReference type="ARBA" id="ARBA00012228"/>
    </source>
</evidence>
<dbReference type="PROSITE" id="PS51383">
    <property type="entry name" value="YJEF_C_3"/>
    <property type="match status" value="1"/>
</dbReference>
<evidence type="ECO:0000256" key="11">
    <source>
        <dbReference type="ARBA" id="ARBA00022857"/>
    </source>
</evidence>
<dbReference type="GO" id="GO:0005524">
    <property type="term" value="F:ATP binding"/>
    <property type="evidence" value="ECO:0007669"/>
    <property type="project" value="UniProtKB-KW"/>
</dbReference>
<dbReference type="GO" id="GO:0052856">
    <property type="term" value="F:NAD(P)HX epimerase activity"/>
    <property type="evidence" value="ECO:0007669"/>
    <property type="project" value="UniProtKB-EC"/>
</dbReference>
<evidence type="ECO:0000256" key="19">
    <source>
        <dbReference type="ARBA" id="ARBA00048238"/>
    </source>
</evidence>
<sequence>MDQYAIDHLAISGTVLMERAGAAAFELIQMRWPEAKSVVVVCGTGNNGGDGFVVARLAKENGLAVKCMQVGDKANLKGDALAAAQRLDLEAIPFNAEDCKSADLLVDAVLGTGLEGNVTGERFDVIMKMNESAKPVLSLDVPSGLNADSGHVQGIAIKAAATITFIGNKQGLFIGDGWDYSGERIFNPLSVPLSLYDETQCDVELINYRKLKSILKPRAANSHKGDYGHVLVVGGEAGYTGAARMAGEAAARVGAGLVSIATRPEHACSINGSRPELMVHGVDDKATFEGLAEKATVIAIGPGLGQSDWAKNLMKYAINSGLPLVVDADALNLLSAEPQKNDNWVLTPHAGEAARLLGKSVREVQSDRFATVKALHDEFAGTVVLKGTGTLISAGEMPLFLCIDGNPGMSSGGMGDVLTGIIAGLLAQGLDKLDAASLGVCLHAAAGDLAAKTGQRGLLASDLMGSVRRLANP</sequence>
<dbReference type="SUPFAM" id="SSF64153">
    <property type="entry name" value="YjeF N-terminal domain-like"/>
    <property type="match status" value="1"/>
</dbReference>
<keyword evidence="11" id="KW-0521">NADP</keyword>
<dbReference type="SUPFAM" id="SSF53613">
    <property type="entry name" value="Ribokinase-like"/>
    <property type="match status" value="1"/>
</dbReference>
<dbReference type="InterPro" id="IPR029056">
    <property type="entry name" value="Ribokinase-like"/>
</dbReference>
<name>A0A3B1A6I0_9ZZZZ</name>
<dbReference type="AlphaFoldDB" id="A0A3B1A6I0"/>
<protein>
    <recommendedName>
        <fullName evidence="18">Nicotinamide nucleotide repair protein</fullName>
        <ecNumber evidence="7">4.2.1.136</ecNumber>
        <ecNumber evidence="6">5.1.99.6</ecNumber>
    </recommendedName>
</protein>
<evidence type="ECO:0000256" key="2">
    <source>
        <dbReference type="ARBA" id="ARBA00000909"/>
    </source>
</evidence>
<dbReference type="InterPro" id="IPR036652">
    <property type="entry name" value="YjeF_N_dom_sf"/>
</dbReference>
<dbReference type="Gene3D" id="3.40.1190.20">
    <property type="match status" value="1"/>
</dbReference>
<keyword evidence="16" id="KW-0511">Multifunctional enzyme</keyword>
<organism evidence="23">
    <name type="scientific">hydrothermal vent metagenome</name>
    <dbReference type="NCBI Taxonomy" id="652676"/>
    <lineage>
        <taxon>unclassified sequences</taxon>
        <taxon>metagenomes</taxon>
        <taxon>ecological metagenomes</taxon>
    </lineage>
</organism>
<dbReference type="Gene3D" id="3.40.50.10260">
    <property type="entry name" value="YjeF N-terminal domain"/>
    <property type="match status" value="1"/>
</dbReference>
<dbReference type="PROSITE" id="PS51385">
    <property type="entry name" value="YJEF_N"/>
    <property type="match status" value="1"/>
</dbReference>
<dbReference type="HAMAP" id="MF_01966">
    <property type="entry name" value="NADHX_epimerase"/>
    <property type="match status" value="1"/>
</dbReference>
<evidence type="ECO:0000256" key="12">
    <source>
        <dbReference type="ARBA" id="ARBA00022958"/>
    </source>
</evidence>
<evidence type="ECO:0000256" key="14">
    <source>
        <dbReference type="ARBA" id="ARBA00023235"/>
    </source>
</evidence>
<evidence type="ECO:0000256" key="10">
    <source>
        <dbReference type="ARBA" id="ARBA00022840"/>
    </source>
</evidence>
<dbReference type="EC" id="5.1.99.6" evidence="6"/>
<evidence type="ECO:0000256" key="18">
    <source>
        <dbReference type="ARBA" id="ARBA00032624"/>
    </source>
</evidence>
<evidence type="ECO:0000256" key="15">
    <source>
        <dbReference type="ARBA" id="ARBA00023239"/>
    </source>
</evidence>
<evidence type="ECO:0000256" key="4">
    <source>
        <dbReference type="ARBA" id="ARBA00006001"/>
    </source>
</evidence>
<dbReference type="InterPro" id="IPR030677">
    <property type="entry name" value="Nnr"/>
</dbReference>
<evidence type="ECO:0000256" key="3">
    <source>
        <dbReference type="ARBA" id="ARBA00001958"/>
    </source>
</evidence>
<evidence type="ECO:0000256" key="16">
    <source>
        <dbReference type="ARBA" id="ARBA00023268"/>
    </source>
</evidence>
<feature type="domain" description="YjeF N-terminal" evidence="22">
    <location>
        <begin position="1"/>
        <end position="197"/>
    </location>
</feature>
<evidence type="ECO:0000256" key="8">
    <source>
        <dbReference type="ARBA" id="ARBA00022723"/>
    </source>
</evidence>
<comment type="catalytic activity">
    <reaction evidence="19">
        <text>(6S)-NADHX + ADP = AMP + phosphate + NADH + H(+)</text>
        <dbReference type="Rhea" id="RHEA:32223"/>
        <dbReference type="ChEBI" id="CHEBI:15378"/>
        <dbReference type="ChEBI" id="CHEBI:43474"/>
        <dbReference type="ChEBI" id="CHEBI:57945"/>
        <dbReference type="ChEBI" id="CHEBI:64074"/>
        <dbReference type="ChEBI" id="CHEBI:456215"/>
        <dbReference type="ChEBI" id="CHEBI:456216"/>
        <dbReference type="EC" id="4.2.1.136"/>
    </reaction>
</comment>
<dbReference type="PANTHER" id="PTHR12592:SF0">
    <property type="entry name" value="ATP-DEPENDENT (S)-NAD(P)H-HYDRATE DEHYDRATASE"/>
    <property type="match status" value="1"/>
</dbReference>
<dbReference type="GO" id="GO:0046872">
    <property type="term" value="F:metal ion binding"/>
    <property type="evidence" value="ECO:0007669"/>
    <property type="project" value="UniProtKB-KW"/>
</dbReference>
<feature type="domain" description="YjeF C-terminal" evidence="21">
    <location>
        <begin position="207"/>
        <end position="473"/>
    </location>
</feature>
<dbReference type="HAMAP" id="MF_01965">
    <property type="entry name" value="NADHX_dehydratase"/>
    <property type="match status" value="1"/>
</dbReference>
<keyword evidence="9" id="KW-0547">Nucleotide-binding</keyword>
<gene>
    <name evidence="23" type="ORF">MNBD_GAMMA21-2614</name>
</gene>
<comment type="similarity">
    <text evidence="5">In the C-terminal section; belongs to the NnrD/CARKD family.</text>
</comment>
<dbReference type="PROSITE" id="PS01050">
    <property type="entry name" value="YJEF_C_2"/>
    <property type="match status" value="1"/>
</dbReference>
<evidence type="ECO:0000259" key="22">
    <source>
        <dbReference type="PROSITE" id="PS51385"/>
    </source>
</evidence>
<evidence type="ECO:0000256" key="1">
    <source>
        <dbReference type="ARBA" id="ARBA00000013"/>
    </source>
</evidence>
<proteinExistence type="inferred from homology"/>
<evidence type="ECO:0000259" key="21">
    <source>
        <dbReference type="PROSITE" id="PS51383"/>
    </source>
</evidence>
<dbReference type="Pfam" id="PF01256">
    <property type="entry name" value="Carb_kinase"/>
    <property type="match status" value="1"/>
</dbReference>
<comment type="catalytic activity">
    <reaction evidence="20">
        <text>(6S)-NADPHX + ADP = AMP + phosphate + NADPH + H(+)</text>
        <dbReference type="Rhea" id="RHEA:32235"/>
        <dbReference type="ChEBI" id="CHEBI:15378"/>
        <dbReference type="ChEBI" id="CHEBI:43474"/>
        <dbReference type="ChEBI" id="CHEBI:57783"/>
        <dbReference type="ChEBI" id="CHEBI:64076"/>
        <dbReference type="ChEBI" id="CHEBI:456215"/>
        <dbReference type="ChEBI" id="CHEBI:456216"/>
        <dbReference type="EC" id="4.2.1.136"/>
    </reaction>
</comment>